<evidence type="ECO:0000256" key="1">
    <source>
        <dbReference type="ARBA" id="ARBA00004141"/>
    </source>
</evidence>
<dbReference type="AlphaFoldDB" id="A0A4Y3W8X1"/>
<feature type="transmembrane region" description="Helical" evidence="5">
    <location>
        <begin position="217"/>
        <end position="233"/>
    </location>
</feature>
<evidence type="ECO:0000313" key="7">
    <source>
        <dbReference type="EMBL" id="GEC15477.1"/>
    </source>
</evidence>
<dbReference type="PANTHER" id="PTHR37422:SF21">
    <property type="entry name" value="EXOQ-LIKE PROTEIN"/>
    <property type="match status" value="1"/>
</dbReference>
<evidence type="ECO:0000256" key="3">
    <source>
        <dbReference type="ARBA" id="ARBA00022989"/>
    </source>
</evidence>
<feature type="transmembrane region" description="Helical" evidence="5">
    <location>
        <begin position="68"/>
        <end position="88"/>
    </location>
</feature>
<dbReference type="GO" id="GO:0016020">
    <property type="term" value="C:membrane"/>
    <property type="evidence" value="ECO:0007669"/>
    <property type="project" value="UniProtKB-SubCell"/>
</dbReference>
<comment type="caution">
    <text evidence="7">The sequence shown here is derived from an EMBL/GenBank/DDBJ whole genome shotgun (WGS) entry which is preliminary data.</text>
</comment>
<feature type="transmembrane region" description="Helical" evidence="5">
    <location>
        <begin position="94"/>
        <end position="116"/>
    </location>
</feature>
<keyword evidence="4 5" id="KW-0472">Membrane</keyword>
<gene>
    <name evidence="7" type="ORF">NWI01_13690</name>
</gene>
<feature type="transmembrane region" description="Helical" evidence="5">
    <location>
        <begin position="245"/>
        <end position="265"/>
    </location>
</feature>
<feature type="transmembrane region" description="Helical" evidence="5">
    <location>
        <begin position="332"/>
        <end position="351"/>
    </location>
</feature>
<feature type="transmembrane region" description="Helical" evidence="5">
    <location>
        <begin position="363"/>
        <end position="381"/>
    </location>
</feature>
<evidence type="ECO:0000256" key="5">
    <source>
        <dbReference type="SAM" id="Phobius"/>
    </source>
</evidence>
<evidence type="ECO:0000313" key="8">
    <source>
        <dbReference type="Proteomes" id="UP000318825"/>
    </source>
</evidence>
<name>A0A4Y3W8X1_NITWI</name>
<dbReference type="Proteomes" id="UP000318825">
    <property type="component" value="Unassembled WGS sequence"/>
</dbReference>
<keyword evidence="3 5" id="KW-1133">Transmembrane helix</keyword>
<organism evidence="7 8">
    <name type="scientific">Nitrobacter winogradskyi</name>
    <name type="common">Nitrobacter agilis</name>
    <dbReference type="NCBI Taxonomy" id="913"/>
    <lineage>
        <taxon>Bacteria</taxon>
        <taxon>Pseudomonadati</taxon>
        <taxon>Pseudomonadota</taxon>
        <taxon>Alphaproteobacteria</taxon>
        <taxon>Hyphomicrobiales</taxon>
        <taxon>Nitrobacteraceae</taxon>
        <taxon>Nitrobacter</taxon>
    </lineage>
</organism>
<feature type="transmembrane region" description="Helical" evidence="5">
    <location>
        <begin position="168"/>
        <end position="187"/>
    </location>
</feature>
<feature type="transmembrane region" description="Helical" evidence="5">
    <location>
        <begin position="387"/>
        <end position="403"/>
    </location>
</feature>
<feature type="domain" description="O-antigen ligase-related" evidence="6">
    <location>
        <begin position="200"/>
        <end position="339"/>
    </location>
</feature>
<evidence type="ECO:0000256" key="4">
    <source>
        <dbReference type="ARBA" id="ARBA00023136"/>
    </source>
</evidence>
<dbReference type="RefSeq" id="WP_141383189.1">
    <property type="nucleotide sequence ID" value="NZ_BJNF01000030.1"/>
</dbReference>
<sequence length="426" mass="47187">MAYPAAVDSWLRPSTQAPGIAALQRALLWAVGAGGAIVYIEPSPYEFATLAAIVVFFATGLRMRLAFLPLLLLLFLINIGYTISAVHLMDKSQIVNWIMTSWYMAVTVIFFAMVFSEDTEARLDLMRRGLIVGAVIASAAGVAGYFHLVPGYDVLTLYGRARGTFKDPNVLSAFLILPGLFVLQSVVTDRFGKAFRSALALGIISLAVLLAFSRAAWGQFVLTSAFMLVLMFLTSPSGKQRSRLVLTAVIAAAAIALLLAILLSLDSVESLFKERASFDQSYDGGRFGRFGRHILGFQMALEQPLGIGPLQFTRFFPEDTHNSYLNAFMSGGWISGICYPVLIFTTVTLGFRYIFVRVPWQRTYLAIFAAFLGTVGESFIIDTDHWRHFWLMLGMMWGMFAATHQYRADLRHAPAQPARRESHLRG</sequence>
<proteinExistence type="predicted"/>
<dbReference type="InterPro" id="IPR007016">
    <property type="entry name" value="O-antigen_ligase-rel_domated"/>
</dbReference>
<accession>A0A4Y3W8X1</accession>
<dbReference type="PANTHER" id="PTHR37422">
    <property type="entry name" value="TEICHURONIC ACID BIOSYNTHESIS PROTEIN TUAE"/>
    <property type="match status" value="1"/>
</dbReference>
<dbReference type="EMBL" id="BJNF01000030">
    <property type="protein sequence ID" value="GEC15477.1"/>
    <property type="molecule type" value="Genomic_DNA"/>
</dbReference>
<keyword evidence="2 5" id="KW-0812">Transmembrane</keyword>
<dbReference type="OrthoDB" id="9796592at2"/>
<dbReference type="InterPro" id="IPR051533">
    <property type="entry name" value="WaaL-like"/>
</dbReference>
<feature type="transmembrane region" description="Helical" evidence="5">
    <location>
        <begin position="128"/>
        <end position="148"/>
    </location>
</feature>
<dbReference type="Pfam" id="PF04932">
    <property type="entry name" value="Wzy_C"/>
    <property type="match status" value="1"/>
</dbReference>
<evidence type="ECO:0000256" key="2">
    <source>
        <dbReference type="ARBA" id="ARBA00022692"/>
    </source>
</evidence>
<evidence type="ECO:0000259" key="6">
    <source>
        <dbReference type="Pfam" id="PF04932"/>
    </source>
</evidence>
<feature type="transmembrane region" description="Helical" evidence="5">
    <location>
        <begin position="45"/>
        <end position="61"/>
    </location>
</feature>
<protein>
    <recommendedName>
        <fullName evidence="6">O-antigen ligase-related domain-containing protein</fullName>
    </recommendedName>
</protein>
<comment type="subcellular location">
    <subcellularLocation>
        <location evidence="1">Membrane</location>
        <topology evidence="1">Multi-pass membrane protein</topology>
    </subcellularLocation>
</comment>
<feature type="transmembrane region" description="Helical" evidence="5">
    <location>
        <begin position="194"/>
        <end position="211"/>
    </location>
</feature>
<reference evidence="7 8" key="1">
    <citation type="submission" date="2019-06" db="EMBL/GenBank/DDBJ databases">
        <title>Whole genome shotgun sequence of Nitrobacter winogradskyi NBRC 14297.</title>
        <authorList>
            <person name="Hosoyama A."/>
            <person name="Uohara A."/>
            <person name="Ohji S."/>
            <person name="Ichikawa N."/>
        </authorList>
    </citation>
    <scope>NUCLEOTIDE SEQUENCE [LARGE SCALE GENOMIC DNA]</scope>
    <source>
        <strain evidence="7 8">NBRC 14297</strain>
    </source>
</reference>